<gene>
    <name evidence="2" type="ORF">M422DRAFT_261477</name>
</gene>
<keyword evidence="3" id="KW-1185">Reference proteome</keyword>
<proteinExistence type="predicted"/>
<evidence type="ECO:0000313" key="3">
    <source>
        <dbReference type="Proteomes" id="UP000054279"/>
    </source>
</evidence>
<dbReference type="AlphaFoldDB" id="A0A0C9VET9"/>
<evidence type="ECO:0000256" key="1">
    <source>
        <dbReference type="SAM" id="MobiDB-lite"/>
    </source>
</evidence>
<evidence type="ECO:0000313" key="2">
    <source>
        <dbReference type="EMBL" id="KIJ36150.1"/>
    </source>
</evidence>
<dbReference type="EMBL" id="KN837181">
    <property type="protein sequence ID" value="KIJ36150.1"/>
    <property type="molecule type" value="Genomic_DNA"/>
</dbReference>
<organism evidence="2 3">
    <name type="scientific">Sphaerobolus stellatus (strain SS14)</name>
    <dbReference type="NCBI Taxonomy" id="990650"/>
    <lineage>
        <taxon>Eukaryota</taxon>
        <taxon>Fungi</taxon>
        <taxon>Dikarya</taxon>
        <taxon>Basidiomycota</taxon>
        <taxon>Agaricomycotina</taxon>
        <taxon>Agaricomycetes</taxon>
        <taxon>Phallomycetidae</taxon>
        <taxon>Geastrales</taxon>
        <taxon>Sphaerobolaceae</taxon>
        <taxon>Sphaerobolus</taxon>
    </lineage>
</organism>
<sequence>MNTTGSFLPEEAPIAKAAATVADILSIVPDAYMEARLDVFVSESHDIGEYGITDDIERVSTDAEDELDFTLLKSYQEAIDAQSMACFACEARMAAPKLSDLAAILPDHEMSIPAEQVDDLLAFCKNVALLLHKINHILLSGNTSKKVQFDSAFTDKENMSLMPPTQHSRTVTTLGKIGPLPPSPEKSQKCKQSYSCH</sequence>
<dbReference type="Proteomes" id="UP000054279">
    <property type="component" value="Unassembled WGS sequence"/>
</dbReference>
<feature type="compositionally biased region" description="Polar residues" evidence="1">
    <location>
        <begin position="163"/>
        <end position="173"/>
    </location>
</feature>
<protein>
    <submittedName>
        <fullName evidence="2">Uncharacterized protein</fullName>
    </submittedName>
</protein>
<name>A0A0C9VET9_SPHS4</name>
<dbReference type="HOGENOM" id="CLU_1384944_0_0_1"/>
<accession>A0A0C9VET9</accession>
<feature type="region of interest" description="Disordered" evidence="1">
    <location>
        <begin position="163"/>
        <end position="197"/>
    </location>
</feature>
<reference evidence="2 3" key="1">
    <citation type="submission" date="2014-06" db="EMBL/GenBank/DDBJ databases">
        <title>Evolutionary Origins and Diversification of the Mycorrhizal Mutualists.</title>
        <authorList>
            <consortium name="DOE Joint Genome Institute"/>
            <consortium name="Mycorrhizal Genomics Consortium"/>
            <person name="Kohler A."/>
            <person name="Kuo A."/>
            <person name="Nagy L.G."/>
            <person name="Floudas D."/>
            <person name="Copeland A."/>
            <person name="Barry K.W."/>
            <person name="Cichocki N."/>
            <person name="Veneault-Fourrey C."/>
            <person name="LaButti K."/>
            <person name="Lindquist E.A."/>
            <person name="Lipzen A."/>
            <person name="Lundell T."/>
            <person name="Morin E."/>
            <person name="Murat C."/>
            <person name="Riley R."/>
            <person name="Ohm R."/>
            <person name="Sun H."/>
            <person name="Tunlid A."/>
            <person name="Henrissat B."/>
            <person name="Grigoriev I.V."/>
            <person name="Hibbett D.S."/>
            <person name="Martin F."/>
        </authorList>
    </citation>
    <scope>NUCLEOTIDE SEQUENCE [LARGE SCALE GENOMIC DNA]</scope>
    <source>
        <strain evidence="2 3">SS14</strain>
    </source>
</reference>